<feature type="region of interest" description="Disordered" evidence="1">
    <location>
        <begin position="49"/>
        <end position="69"/>
    </location>
</feature>
<dbReference type="PROSITE" id="PS51257">
    <property type="entry name" value="PROKAR_LIPOPROTEIN"/>
    <property type="match status" value="1"/>
</dbReference>
<name>A0A074TG46_9RHOB</name>
<dbReference type="eggNOG" id="ENOG5032WAZ">
    <property type="taxonomic scope" value="Bacteria"/>
</dbReference>
<gene>
    <name evidence="2" type="ORF">DL1_15230</name>
</gene>
<sequence>MNSKPLLALCAAVGVLSACEKYTEKTSPCFGRNGEPQVTRSTLSFSTMGAPAHATAKPDCTFEPLPRPE</sequence>
<protein>
    <recommendedName>
        <fullName evidence="4">Lipoprotein</fullName>
    </recommendedName>
</protein>
<accession>A0A074TG46</accession>
<dbReference type="STRING" id="1185766.SAMN05216224_1102"/>
<organism evidence="2 3">
    <name type="scientific">Thioclava dalianensis</name>
    <dbReference type="NCBI Taxonomy" id="1185766"/>
    <lineage>
        <taxon>Bacteria</taxon>
        <taxon>Pseudomonadati</taxon>
        <taxon>Pseudomonadota</taxon>
        <taxon>Alphaproteobacteria</taxon>
        <taxon>Rhodobacterales</taxon>
        <taxon>Paracoccaceae</taxon>
        <taxon>Thioclava</taxon>
    </lineage>
</organism>
<proteinExistence type="predicted"/>
<evidence type="ECO:0000313" key="3">
    <source>
        <dbReference type="Proteomes" id="UP000027725"/>
    </source>
</evidence>
<dbReference type="EMBL" id="JHEH01000049">
    <property type="protein sequence ID" value="KEP68028.1"/>
    <property type="molecule type" value="Genomic_DNA"/>
</dbReference>
<dbReference type="RefSeq" id="WP_038069564.1">
    <property type="nucleotide sequence ID" value="NZ_FOVB01000010.1"/>
</dbReference>
<dbReference type="OrthoDB" id="7728009at2"/>
<reference evidence="2 3" key="1">
    <citation type="submission" date="2014-03" db="EMBL/GenBank/DDBJ databases">
        <title>The draft genome sequence of Thioclava dalianensis DLFJ1-1.</title>
        <authorList>
            <person name="Lai Q."/>
            <person name="Shao Z."/>
        </authorList>
    </citation>
    <scope>NUCLEOTIDE SEQUENCE [LARGE SCALE GENOMIC DNA]</scope>
    <source>
        <strain evidence="2 3">DLFJ1-1</strain>
    </source>
</reference>
<keyword evidence="3" id="KW-1185">Reference proteome</keyword>
<evidence type="ECO:0000256" key="1">
    <source>
        <dbReference type="SAM" id="MobiDB-lite"/>
    </source>
</evidence>
<comment type="caution">
    <text evidence="2">The sequence shown here is derived from an EMBL/GenBank/DDBJ whole genome shotgun (WGS) entry which is preliminary data.</text>
</comment>
<evidence type="ECO:0008006" key="4">
    <source>
        <dbReference type="Google" id="ProtNLM"/>
    </source>
</evidence>
<evidence type="ECO:0000313" key="2">
    <source>
        <dbReference type="EMBL" id="KEP68028.1"/>
    </source>
</evidence>
<dbReference type="AlphaFoldDB" id="A0A074TG46"/>
<dbReference type="Proteomes" id="UP000027725">
    <property type="component" value="Unassembled WGS sequence"/>
</dbReference>